<evidence type="ECO:0000313" key="1">
    <source>
        <dbReference type="EMBL" id="KGO96510.1"/>
    </source>
</evidence>
<protein>
    <submittedName>
        <fullName evidence="1">Uncharacterized protein</fullName>
    </submittedName>
</protein>
<proteinExistence type="predicted"/>
<dbReference type="Proteomes" id="UP000030149">
    <property type="component" value="Unassembled WGS sequence"/>
</dbReference>
<reference evidence="1 2" key="2">
    <citation type="journal article" date="2015" name="Stand. Genomic Sci.">
        <title>High quality draft genomic sequence of Flavobacterium enshiense DK69(T) and comparison among Flavobacterium genomes.</title>
        <authorList>
            <person name="Zeng Z."/>
            <person name="Chen C."/>
            <person name="Du H."/>
            <person name="Wang G."/>
            <person name="Li M."/>
        </authorList>
    </citation>
    <scope>NUCLEOTIDE SEQUENCE [LARGE SCALE GENOMIC DNA]</scope>
    <source>
        <strain evidence="1 2">DK69</strain>
    </source>
</reference>
<name>A0A0A2N7S6_9FLAO</name>
<sequence>MLNVASVETTLSLASYHLNVDGKKLGVLDAVNVEVPEPQIEAGLAVAVTTGYPPLVTKLLKLLSAKEPLQLATLMRPTQIPLEALQEEAVTFPPF</sequence>
<reference evidence="2" key="1">
    <citation type="submission" date="2013-09" db="EMBL/GenBank/DDBJ databases">
        <authorList>
            <person name="Zeng Z."/>
            <person name="Chen C."/>
        </authorList>
    </citation>
    <scope>NUCLEOTIDE SEQUENCE [LARGE SCALE GENOMIC DNA]</scope>
    <source>
        <strain evidence="2">DK69</strain>
    </source>
</reference>
<keyword evidence="2" id="KW-1185">Reference proteome</keyword>
<comment type="caution">
    <text evidence="1">The sequence shown here is derived from an EMBL/GenBank/DDBJ whole genome shotgun (WGS) entry which is preliminary data.</text>
</comment>
<dbReference type="AlphaFoldDB" id="A0A0A2N7S6"/>
<dbReference type="EMBL" id="JRLZ01000004">
    <property type="protein sequence ID" value="KGO96510.1"/>
    <property type="molecule type" value="Genomic_DNA"/>
</dbReference>
<evidence type="ECO:0000313" key="2">
    <source>
        <dbReference type="Proteomes" id="UP000030149"/>
    </source>
</evidence>
<organism evidence="1 2">
    <name type="scientific">Flavobacterium enshiense DK69</name>
    <dbReference type="NCBI Taxonomy" id="1107311"/>
    <lineage>
        <taxon>Bacteria</taxon>
        <taxon>Pseudomonadati</taxon>
        <taxon>Bacteroidota</taxon>
        <taxon>Flavobacteriia</taxon>
        <taxon>Flavobacteriales</taxon>
        <taxon>Flavobacteriaceae</taxon>
        <taxon>Flavobacterium</taxon>
    </lineage>
</organism>
<gene>
    <name evidence="1" type="ORF">Q767_06315</name>
</gene>
<accession>A0A0A2N7S6</accession>